<dbReference type="RefSeq" id="WP_303687830.1">
    <property type="nucleotide sequence ID" value="NZ_CAJXYO010000085.1"/>
</dbReference>
<proteinExistence type="predicted"/>
<dbReference type="SUPFAM" id="SSF49464">
    <property type="entry name" value="Carboxypeptidase regulatory domain-like"/>
    <property type="match status" value="1"/>
</dbReference>
<feature type="signal peptide" evidence="1">
    <location>
        <begin position="1"/>
        <end position="23"/>
    </location>
</feature>
<dbReference type="AlphaFoldDB" id="A0A1Z8AJT1"/>
<dbReference type="Pfam" id="PF13715">
    <property type="entry name" value="CarbopepD_reg_2"/>
    <property type="match status" value="1"/>
</dbReference>
<dbReference type="EMBL" id="MAAX01000194">
    <property type="protein sequence ID" value="OUS10605.1"/>
    <property type="molecule type" value="Genomic_DNA"/>
</dbReference>
<protein>
    <recommendedName>
        <fullName evidence="4">Outer membrane protein</fullName>
    </recommendedName>
</protein>
<name>A0A1Z8AJT1_9FLAO</name>
<evidence type="ECO:0008006" key="4">
    <source>
        <dbReference type="Google" id="ProtNLM"/>
    </source>
</evidence>
<comment type="caution">
    <text evidence="2">The sequence shown here is derived from an EMBL/GenBank/DDBJ whole genome shotgun (WGS) entry which is preliminary data.</text>
</comment>
<sequence>MNIITRTAVTLITTLLISFFTQAQLTGTITDVNEEPIAFASIYIKGTYKGTSTNMDGSYTLKLDGYKSYEVVFQSLGYQPQTFEVDFKENGQILNVQLLEEVASLETVVVNSDSNPADRVIRAAIENREQNRKKFSSYKADFYSRGLWRMKDVPEKFMGEEIGDLEGSLDSITRSGVVYLSETVSKIAYDAPDDFKEHIIASKISGDDNGFSVNSAESANFDFYNNNIDLNNRIVSPIADYAFSYYKYKLLGAFYDENQFLINKIEVTSKRPKDNTFNGIIYIVEDQWTIYGLELTTLGENINVPVIEKLTFNQDFTYEPSSGDWIKRSQSIDFEFAFLGFKGNGRFIANYTNYDFAPQFDKESFGPEVLSFEQDANKKDSIYWNKKRPVPLTVEESKNYIVKDSIAKVRNDPKYKDSVDRVNNKFRMTSLLTGYTYRNSNKNERYSYDGLIDLGSFKGFNTVQGYVLGTSFSYSKGFDDDYNRNLYISSDINYGISDDRLRYTARANYRFNRTNRRNISLAAGTEARQINNGNPISTLENTISSLAFERNFAKFYEVDFVGASYYEEVANGFYLSARANYERRQPLNNTTDQVWFTQSDVDYSSNNPVELDNNRNAFITEHEVLKLGLGLTIRPGQKYQSYPDQKYNIRNEKYPTIALRYEGGFAGSENGNNFHQLSANLYQSFDMGNLGRSSYWMNAGTFIDGEEISFVDYQHFNGNRLRFKSQALNPYGFGLLNYYDYSTNSDYAQIHLQHDFKGFVLGKIPGLNQLNYDLILSGKALFTDRRPYFEASAGIDNIGFGKFRPFRVDYVYSMTSGRKYGAFVVGINFGI</sequence>
<organism evidence="2 3">
    <name type="scientific">Nonlabens dokdonensis</name>
    <dbReference type="NCBI Taxonomy" id="328515"/>
    <lineage>
        <taxon>Bacteria</taxon>
        <taxon>Pseudomonadati</taxon>
        <taxon>Bacteroidota</taxon>
        <taxon>Flavobacteriia</taxon>
        <taxon>Flavobacteriales</taxon>
        <taxon>Flavobacteriaceae</taxon>
        <taxon>Nonlabens</taxon>
    </lineage>
</organism>
<dbReference type="Pfam" id="PF18939">
    <property type="entry name" value="DUF5686"/>
    <property type="match status" value="1"/>
</dbReference>
<dbReference type="InterPro" id="IPR043741">
    <property type="entry name" value="DUF5686"/>
</dbReference>
<reference evidence="3" key="1">
    <citation type="journal article" date="2017" name="Proc. Natl. Acad. Sci. U.S.A.">
        <title>Simulation of Deepwater Horizon oil plume reveals substrate specialization within a complex community of hydrocarbon-degraders.</title>
        <authorList>
            <person name="Hu P."/>
            <person name="Dubinsky E.A."/>
            <person name="Probst A.J."/>
            <person name="Wang J."/>
            <person name="Sieber C.M.K."/>
            <person name="Tom L.M."/>
            <person name="Gardinali P."/>
            <person name="Banfield J.F."/>
            <person name="Atlas R.M."/>
            <person name="Andersen G.L."/>
        </authorList>
    </citation>
    <scope>NUCLEOTIDE SEQUENCE [LARGE SCALE GENOMIC DNA]</scope>
</reference>
<evidence type="ECO:0000256" key="1">
    <source>
        <dbReference type="SAM" id="SignalP"/>
    </source>
</evidence>
<accession>A0A1Z8AJT1</accession>
<keyword evidence="1" id="KW-0732">Signal</keyword>
<dbReference type="Gene3D" id="2.60.40.1120">
    <property type="entry name" value="Carboxypeptidase-like, regulatory domain"/>
    <property type="match status" value="1"/>
</dbReference>
<feature type="chain" id="PRO_5013392122" description="Outer membrane protein" evidence="1">
    <location>
        <begin position="24"/>
        <end position="831"/>
    </location>
</feature>
<evidence type="ECO:0000313" key="3">
    <source>
        <dbReference type="Proteomes" id="UP000196102"/>
    </source>
</evidence>
<gene>
    <name evidence="2" type="ORF">A9Q93_12745</name>
</gene>
<evidence type="ECO:0000313" key="2">
    <source>
        <dbReference type="EMBL" id="OUS10605.1"/>
    </source>
</evidence>
<dbReference type="Proteomes" id="UP000196102">
    <property type="component" value="Unassembled WGS sequence"/>
</dbReference>
<dbReference type="InterPro" id="IPR008969">
    <property type="entry name" value="CarboxyPept-like_regulatory"/>
</dbReference>